<dbReference type="PRINTS" id="PR00344">
    <property type="entry name" value="BCTRLSENSOR"/>
</dbReference>
<sequence>MNFLQESVLRRYFAFLLLFLALLTGFGILYGTNCIQAEKNLLLAHDRAFVSSLLEEDIPPETILRALKQAKETERGAALLRQSGWTERTSALFLPQVRQAAAVSMGTAVGGVLLLALFLMGGSLFFLTRLDRLYRRAGEAVERFSGGDFTRRLPRGRTGSFSHLLAAVDELAVALQSKSEAERKAKEFLKDALSDISHQLKTPLAALAMYNEIILEEPENRTTVQEFSQKAAQALSRMEGLIGTLLKVMRLDAGSVPFERGIYTMQELVLRSTEELTTRAQREGKHICFDGPPEERIFCDLAWTSEAVGNLVKNALDHTEMGGEVCLSWQRSPLTLRLSVEDNGSGIPPEELPHIFKRFYRGKSSQTKQGVGLGLPLAKSIVEGQDGVLTVQSTPGRGTIFTLSFLTKT</sequence>
<keyword evidence="8" id="KW-0472">Membrane</keyword>
<evidence type="ECO:0000259" key="10">
    <source>
        <dbReference type="PROSITE" id="PS50885"/>
    </source>
</evidence>
<dbReference type="Pfam" id="PF02518">
    <property type="entry name" value="HATPase_c"/>
    <property type="match status" value="1"/>
</dbReference>
<feature type="domain" description="HAMP" evidence="10">
    <location>
        <begin position="135"/>
        <end position="180"/>
    </location>
</feature>
<comment type="catalytic activity">
    <reaction evidence="1">
        <text>ATP + protein L-histidine = ADP + protein N-phospho-L-histidine.</text>
        <dbReference type="EC" id="2.7.13.3"/>
    </reaction>
</comment>
<dbReference type="InterPro" id="IPR003594">
    <property type="entry name" value="HATPase_dom"/>
</dbReference>
<dbReference type="InterPro" id="IPR003660">
    <property type="entry name" value="HAMP_dom"/>
</dbReference>
<dbReference type="SUPFAM" id="SSF47384">
    <property type="entry name" value="Homodimeric domain of signal transducing histidine kinase"/>
    <property type="match status" value="1"/>
</dbReference>
<keyword evidence="12" id="KW-1185">Reference proteome</keyword>
<evidence type="ECO:0000256" key="1">
    <source>
        <dbReference type="ARBA" id="ARBA00000085"/>
    </source>
</evidence>
<dbReference type="EMBL" id="JAKNHQ010000011">
    <property type="protein sequence ID" value="MCG4611108.1"/>
    <property type="molecule type" value="Genomic_DNA"/>
</dbReference>
<dbReference type="CDD" id="cd00075">
    <property type="entry name" value="HATPase"/>
    <property type="match status" value="1"/>
</dbReference>
<dbReference type="PANTHER" id="PTHR45453:SF1">
    <property type="entry name" value="PHOSPHATE REGULON SENSOR PROTEIN PHOR"/>
    <property type="match status" value="1"/>
</dbReference>
<dbReference type="CDD" id="cd00082">
    <property type="entry name" value="HisKA"/>
    <property type="match status" value="1"/>
</dbReference>
<dbReference type="Pfam" id="PF00512">
    <property type="entry name" value="HisKA"/>
    <property type="match status" value="1"/>
</dbReference>
<dbReference type="Gene3D" id="1.10.287.130">
    <property type="match status" value="1"/>
</dbReference>
<organism evidence="11 12">
    <name type="scientific">Anaeromassilibacillus senegalensis</name>
    <dbReference type="NCBI Taxonomy" id="1673717"/>
    <lineage>
        <taxon>Bacteria</taxon>
        <taxon>Bacillati</taxon>
        <taxon>Bacillota</taxon>
        <taxon>Clostridia</taxon>
        <taxon>Eubacteriales</taxon>
        <taxon>Acutalibacteraceae</taxon>
        <taxon>Anaeromassilibacillus</taxon>
    </lineage>
</organism>
<feature type="transmembrane region" description="Helical" evidence="8">
    <location>
        <begin position="100"/>
        <end position="127"/>
    </location>
</feature>
<evidence type="ECO:0000256" key="4">
    <source>
        <dbReference type="ARBA" id="ARBA00022553"/>
    </source>
</evidence>
<dbReference type="PROSITE" id="PS50885">
    <property type="entry name" value="HAMP"/>
    <property type="match status" value="1"/>
</dbReference>
<dbReference type="Gene3D" id="3.30.565.10">
    <property type="entry name" value="Histidine kinase-like ATPase, C-terminal domain"/>
    <property type="match status" value="1"/>
</dbReference>
<keyword evidence="8" id="KW-1133">Transmembrane helix</keyword>
<dbReference type="PANTHER" id="PTHR45453">
    <property type="entry name" value="PHOSPHATE REGULON SENSOR PROTEIN PHOR"/>
    <property type="match status" value="1"/>
</dbReference>
<name>A0ABS9MJX2_9FIRM</name>
<dbReference type="PROSITE" id="PS50109">
    <property type="entry name" value="HIS_KIN"/>
    <property type="match status" value="1"/>
</dbReference>
<gene>
    <name evidence="11" type="ORF">L0P57_09215</name>
</gene>
<comment type="caution">
    <text evidence="11">The sequence shown here is derived from an EMBL/GenBank/DDBJ whole genome shotgun (WGS) entry which is preliminary data.</text>
</comment>
<protein>
    <recommendedName>
        <fullName evidence="3">histidine kinase</fullName>
        <ecNumber evidence="3">2.7.13.3</ecNumber>
    </recommendedName>
</protein>
<evidence type="ECO:0000256" key="6">
    <source>
        <dbReference type="ARBA" id="ARBA00022777"/>
    </source>
</evidence>
<evidence type="ECO:0000259" key="9">
    <source>
        <dbReference type="PROSITE" id="PS50109"/>
    </source>
</evidence>
<feature type="domain" description="Histidine kinase" evidence="9">
    <location>
        <begin position="195"/>
        <end position="409"/>
    </location>
</feature>
<dbReference type="SMART" id="SM00387">
    <property type="entry name" value="HATPase_c"/>
    <property type="match status" value="1"/>
</dbReference>
<dbReference type="InterPro" id="IPR004358">
    <property type="entry name" value="Sig_transdc_His_kin-like_C"/>
</dbReference>
<dbReference type="InterPro" id="IPR036890">
    <property type="entry name" value="HATPase_C_sf"/>
</dbReference>
<dbReference type="EC" id="2.7.13.3" evidence="3"/>
<evidence type="ECO:0000256" key="5">
    <source>
        <dbReference type="ARBA" id="ARBA00022679"/>
    </source>
</evidence>
<dbReference type="SMART" id="SM00388">
    <property type="entry name" value="HisKA"/>
    <property type="match status" value="1"/>
</dbReference>
<dbReference type="InterPro" id="IPR005467">
    <property type="entry name" value="His_kinase_dom"/>
</dbReference>
<dbReference type="InterPro" id="IPR036097">
    <property type="entry name" value="HisK_dim/P_sf"/>
</dbReference>
<reference evidence="11 12" key="1">
    <citation type="submission" date="2022-01" db="EMBL/GenBank/DDBJ databases">
        <title>Collection of gut derived symbiotic bacterial strains cultured from healthy donors.</title>
        <authorList>
            <person name="Lin H."/>
            <person name="Kohout C."/>
            <person name="Waligurski E."/>
            <person name="Pamer E.G."/>
        </authorList>
    </citation>
    <scope>NUCLEOTIDE SEQUENCE [LARGE SCALE GENOMIC DNA]</scope>
    <source>
        <strain evidence="11 12">DFI.7.58</strain>
    </source>
</reference>
<keyword evidence="8" id="KW-0812">Transmembrane</keyword>
<comment type="subcellular location">
    <subcellularLocation>
        <location evidence="2">Membrane</location>
    </subcellularLocation>
</comment>
<evidence type="ECO:0000256" key="7">
    <source>
        <dbReference type="ARBA" id="ARBA00023012"/>
    </source>
</evidence>
<evidence type="ECO:0000256" key="8">
    <source>
        <dbReference type="SAM" id="Phobius"/>
    </source>
</evidence>
<keyword evidence="5" id="KW-0808">Transferase</keyword>
<dbReference type="GO" id="GO:0016301">
    <property type="term" value="F:kinase activity"/>
    <property type="evidence" value="ECO:0007669"/>
    <property type="project" value="UniProtKB-KW"/>
</dbReference>
<proteinExistence type="predicted"/>
<feature type="transmembrane region" description="Helical" evidence="8">
    <location>
        <begin position="12"/>
        <end position="32"/>
    </location>
</feature>
<evidence type="ECO:0000313" key="12">
    <source>
        <dbReference type="Proteomes" id="UP001298681"/>
    </source>
</evidence>
<evidence type="ECO:0000313" key="11">
    <source>
        <dbReference type="EMBL" id="MCG4611108.1"/>
    </source>
</evidence>
<dbReference type="RefSeq" id="WP_087234730.1">
    <property type="nucleotide sequence ID" value="NZ_JAKNHQ010000011.1"/>
</dbReference>
<dbReference type="InterPro" id="IPR050351">
    <property type="entry name" value="BphY/WalK/GraS-like"/>
</dbReference>
<evidence type="ECO:0000256" key="3">
    <source>
        <dbReference type="ARBA" id="ARBA00012438"/>
    </source>
</evidence>
<evidence type="ECO:0000256" key="2">
    <source>
        <dbReference type="ARBA" id="ARBA00004370"/>
    </source>
</evidence>
<dbReference type="Proteomes" id="UP001298681">
    <property type="component" value="Unassembled WGS sequence"/>
</dbReference>
<accession>A0ABS9MJX2</accession>
<dbReference type="InterPro" id="IPR003661">
    <property type="entry name" value="HisK_dim/P_dom"/>
</dbReference>
<dbReference type="SUPFAM" id="SSF55874">
    <property type="entry name" value="ATPase domain of HSP90 chaperone/DNA topoisomerase II/histidine kinase"/>
    <property type="match status" value="1"/>
</dbReference>
<keyword evidence="7" id="KW-0902">Two-component regulatory system</keyword>
<keyword evidence="6 11" id="KW-0418">Kinase</keyword>
<keyword evidence="4" id="KW-0597">Phosphoprotein</keyword>